<keyword evidence="3" id="KW-1185">Reference proteome</keyword>
<reference evidence="2 3" key="1">
    <citation type="submission" date="2020-02" db="EMBL/GenBank/DDBJ databases">
        <title>Pseudoroseicyclus tamarix, sp. nov., isolated from offshore sediment of a Tamarix chinensis forest.</title>
        <authorList>
            <person name="Gai Y."/>
        </authorList>
    </citation>
    <scope>NUCLEOTIDE SEQUENCE [LARGE SCALE GENOMIC DNA]</scope>
    <source>
        <strain evidence="2 3">CLL3-39</strain>
    </source>
</reference>
<keyword evidence="1" id="KW-1133">Transmembrane helix</keyword>
<dbReference type="Proteomes" id="UP000474757">
    <property type="component" value="Unassembled WGS sequence"/>
</dbReference>
<keyword evidence="1" id="KW-0472">Membrane</keyword>
<evidence type="ECO:0000256" key="1">
    <source>
        <dbReference type="SAM" id="Phobius"/>
    </source>
</evidence>
<comment type="caution">
    <text evidence="2">The sequence shown here is derived from an EMBL/GenBank/DDBJ whole genome shotgun (WGS) entry which is preliminary data.</text>
</comment>
<proteinExistence type="predicted"/>
<sequence length="158" mass="17049">MAKTQRTRLIWRAVLVVSLAFNLLIVGLAVGMMMGGRVGPGRPPPVELSIGPVVRALSDEDRRALRSEIGEGLRRAGVLSRDADALDALVAAVGAEPFDPEAVRAVLLRQEELALRGGEVAREALVSRIAEATPADRAAFAERLAREVERRPGPPFRR</sequence>
<accession>A0A6B2JQK5</accession>
<evidence type="ECO:0000313" key="3">
    <source>
        <dbReference type="Proteomes" id="UP000474757"/>
    </source>
</evidence>
<evidence type="ECO:0000313" key="2">
    <source>
        <dbReference type="EMBL" id="NDV00418.1"/>
    </source>
</evidence>
<dbReference type="AlphaFoldDB" id="A0A6B2JQK5"/>
<dbReference type="RefSeq" id="WP_163890718.1">
    <property type="nucleotide sequence ID" value="NZ_JAAFYS010000001.1"/>
</dbReference>
<dbReference type="Pfam" id="PF13801">
    <property type="entry name" value="Metal_resist"/>
    <property type="match status" value="1"/>
</dbReference>
<organism evidence="2 3">
    <name type="scientific">Pseudoroseicyclus tamaricis</name>
    <dbReference type="NCBI Taxonomy" id="2705421"/>
    <lineage>
        <taxon>Bacteria</taxon>
        <taxon>Pseudomonadati</taxon>
        <taxon>Pseudomonadota</taxon>
        <taxon>Alphaproteobacteria</taxon>
        <taxon>Rhodobacterales</taxon>
        <taxon>Paracoccaceae</taxon>
        <taxon>Pseudoroseicyclus</taxon>
    </lineage>
</organism>
<gene>
    <name evidence="2" type="ORF">GZA08_05460</name>
</gene>
<dbReference type="EMBL" id="JAAGAB010000001">
    <property type="protein sequence ID" value="NDV00418.1"/>
    <property type="molecule type" value="Genomic_DNA"/>
</dbReference>
<protein>
    <submittedName>
        <fullName evidence="2">Periplasmic heavy metal sensor</fullName>
    </submittedName>
</protein>
<dbReference type="InterPro" id="IPR025961">
    <property type="entry name" value="Metal_resist"/>
</dbReference>
<keyword evidence="1" id="KW-0812">Transmembrane</keyword>
<name>A0A6B2JQK5_9RHOB</name>
<feature type="transmembrane region" description="Helical" evidence="1">
    <location>
        <begin position="9"/>
        <end position="34"/>
    </location>
</feature>